<proteinExistence type="inferred from homology"/>
<comment type="similarity">
    <text evidence="3 9">Belongs to the TFB2 family.</text>
</comment>
<evidence type="ECO:0000256" key="2">
    <source>
        <dbReference type="ARBA" id="ARBA00004123"/>
    </source>
</evidence>
<keyword evidence="8 9" id="KW-0539">Nucleus</keyword>
<dbReference type="PANTHER" id="PTHR13152:SF0">
    <property type="entry name" value="GENERAL TRANSCRIPTION FACTOR IIH SUBUNIT 4"/>
    <property type="match status" value="1"/>
</dbReference>
<evidence type="ECO:0000256" key="6">
    <source>
        <dbReference type="ARBA" id="ARBA00023163"/>
    </source>
</evidence>
<dbReference type="AlphaFoldDB" id="A0A9W6SX85"/>
<evidence type="ECO:0000256" key="8">
    <source>
        <dbReference type="ARBA" id="ARBA00023242"/>
    </source>
</evidence>
<evidence type="ECO:0000259" key="10">
    <source>
        <dbReference type="Pfam" id="PF18307"/>
    </source>
</evidence>
<dbReference type="InterPro" id="IPR040662">
    <property type="entry name" value="Tfb2_C"/>
</dbReference>
<dbReference type="Gene3D" id="3.30.70.2610">
    <property type="match status" value="1"/>
</dbReference>
<comment type="subcellular location">
    <subcellularLocation>
        <location evidence="2 9">Nucleus</location>
    </subcellularLocation>
</comment>
<reference evidence="11" key="1">
    <citation type="submission" date="2023-04" db="EMBL/GenBank/DDBJ databases">
        <title>Candida boidinii NBRC 10035.</title>
        <authorList>
            <person name="Ichikawa N."/>
            <person name="Sato H."/>
            <person name="Tonouchi N."/>
        </authorList>
    </citation>
    <scope>NUCLEOTIDE SEQUENCE</scope>
    <source>
        <strain evidence="11">NBRC 10035</strain>
    </source>
</reference>
<evidence type="ECO:0000256" key="1">
    <source>
        <dbReference type="ARBA" id="ARBA00002817"/>
    </source>
</evidence>
<protein>
    <recommendedName>
        <fullName evidence="9">RNA polymerase II transcription factor B subunit 2</fullName>
    </recommendedName>
</protein>
<evidence type="ECO:0000256" key="5">
    <source>
        <dbReference type="ARBA" id="ARBA00023015"/>
    </source>
</evidence>
<dbReference type="OrthoDB" id="364513at2759"/>
<dbReference type="Proteomes" id="UP001165120">
    <property type="component" value="Unassembled WGS sequence"/>
</dbReference>
<dbReference type="Pfam" id="PF03849">
    <property type="entry name" value="Tfb2"/>
    <property type="match status" value="3"/>
</dbReference>
<dbReference type="EMBL" id="BSXN01000293">
    <property type="protein sequence ID" value="GME67966.1"/>
    <property type="molecule type" value="Genomic_DNA"/>
</dbReference>
<keyword evidence="7 9" id="KW-0234">DNA repair</keyword>
<accession>A0A9W6SX85</accession>
<dbReference type="GO" id="GO:0005675">
    <property type="term" value="C:transcription factor TFIIH holo complex"/>
    <property type="evidence" value="ECO:0007669"/>
    <property type="project" value="TreeGrafter"/>
</dbReference>
<dbReference type="PANTHER" id="PTHR13152">
    <property type="entry name" value="TFIIH, POLYPEPTIDE 4"/>
    <property type="match status" value="1"/>
</dbReference>
<organism evidence="11 12">
    <name type="scientific">Candida boidinii</name>
    <name type="common">Yeast</name>
    <dbReference type="NCBI Taxonomy" id="5477"/>
    <lineage>
        <taxon>Eukaryota</taxon>
        <taxon>Fungi</taxon>
        <taxon>Dikarya</taxon>
        <taxon>Ascomycota</taxon>
        <taxon>Saccharomycotina</taxon>
        <taxon>Pichiomycetes</taxon>
        <taxon>Pichiales</taxon>
        <taxon>Pichiaceae</taxon>
        <taxon>Ogataea</taxon>
        <taxon>Ogataea/Candida clade</taxon>
    </lineage>
</organism>
<evidence type="ECO:0000256" key="7">
    <source>
        <dbReference type="ARBA" id="ARBA00023204"/>
    </source>
</evidence>
<comment type="function">
    <text evidence="1">Component of the general transcription and DNA repair factor IIH (TFIIH) core complex, which is involved in general and transcription-coupled nucleotide excision repair (NER) of damaged DNA and, when complexed to TFIIK, in RNA transcription by RNA polymerase II. In NER, TFIIH acts by opening DNA around the lesion to allow the excision of the damaged oligonucleotide and its replacement by a new DNA fragment. In transcription, TFIIH has an essential role in transcription initiation. When the pre-initiation complex (PIC) has been established, TFIIH is required for promoter opening and promoter escape. Phosphorylation of the C-terminal tail (CTD) of the largest subunit of RNA polymerase II by the kinase module TFIIK controls the initiation of transcription.</text>
</comment>
<dbReference type="GO" id="GO:0006289">
    <property type="term" value="P:nucleotide-excision repair"/>
    <property type="evidence" value="ECO:0007669"/>
    <property type="project" value="InterPro"/>
</dbReference>
<keyword evidence="5 9" id="KW-0805">Transcription regulation</keyword>
<evidence type="ECO:0000256" key="4">
    <source>
        <dbReference type="ARBA" id="ARBA00022763"/>
    </source>
</evidence>
<dbReference type="InterPro" id="IPR004598">
    <property type="entry name" value="TFIIH_p52/Tfb2"/>
</dbReference>
<dbReference type="FunFam" id="3.30.70.2610:FF:000001">
    <property type="entry name" value="General transcription factor IIH subunit 4"/>
    <property type="match status" value="1"/>
</dbReference>
<sequence length="602" mass="68883">MSSENKQYFKTTINEYLESLPESIHLQLYRSPETCLAIFKLLPSLAKFYIMTLIFQDTAVPYSDLNRWIKQSTESGLAHHRNPNKMYQSDCLKRLKALNLLKEMRKQMTHPQTGQTTTLLFIQLNSVFKQSFRIGLTGTGDVEEDLAEEVEVQKKEETVIENKPEDKSSSLKNLFAEDNVITIDFLDKYCLTKWENILHFMVGSEVREFPSIGVLTLLRHSGLMELGFDKKKRERIGLTDVDVADEDENEGTPSFDTLQKLIITNDGFQFLLQDINPQIWTLLLQYLKLAENLKMNPVDVLNFIFMLGSLELGKGYPVKMLSDTQASMMEDLIDYGLIYYPPVPKLEGDVSLMTEDQLKAYEKSKINRMFYPTRLATTLTSENCNFKTASAVISQEINNARDSGNNGSLIIETNFKLYCYTSSPLQIAILNLFVHLKTRFTNMVTGAITRESVRSALLNGITSTQIIGYLESHAHPGMVRLAEEKLAKKIEFETSIGGDKAALLETRKLEILPPTVVDQIKLWQLELDRIQSFKGYLYKDFATEMEFEKLCNYGEEIGVVLWKDKLRRKFFVDQDGNAQIIEYANRILRKGNQQRAVPQSSG</sequence>
<comment type="function">
    <text evidence="9">Component of the general transcription and DNA repair factor IIH (TFIIH) core complex which is involved in general and transcription-coupled nucleotide excision repair (NER) of damaged DNA.</text>
</comment>
<dbReference type="GO" id="GO:0003690">
    <property type="term" value="F:double-stranded DNA binding"/>
    <property type="evidence" value="ECO:0007669"/>
    <property type="project" value="TreeGrafter"/>
</dbReference>
<dbReference type="GO" id="GO:0000439">
    <property type="term" value="C:transcription factor TFIIH core complex"/>
    <property type="evidence" value="ECO:0007669"/>
    <property type="project" value="InterPro"/>
</dbReference>
<evidence type="ECO:0000313" key="12">
    <source>
        <dbReference type="Proteomes" id="UP001165120"/>
    </source>
</evidence>
<gene>
    <name evidence="11" type="ORF">Cboi02_000130200</name>
</gene>
<dbReference type="GO" id="GO:0006366">
    <property type="term" value="P:transcription by RNA polymerase II"/>
    <property type="evidence" value="ECO:0007669"/>
    <property type="project" value="UniProtKB-ARBA"/>
</dbReference>
<comment type="caution">
    <text evidence="11">The sequence shown here is derived from an EMBL/GenBank/DDBJ whole genome shotgun (WGS) entry which is preliminary data.</text>
</comment>
<evidence type="ECO:0000313" key="11">
    <source>
        <dbReference type="EMBL" id="GME67966.1"/>
    </source>
</evidence>
<feature type="domain" description="Transcription factor Tfb2 C-terminal" evidence="10">
    <location>
        <begin position="518"/>
        <end position="584"/>
    </location>
</feature>
<dbReference type="Pfam" id="PF18307">
    <property type="entry name" value="Tfb2_C"/>
    <property type="match status" value="1"/>
</dbReference>
<evidence type="ECO:0000256" key="3">
    <source>
        <dbReference type="ARBA" id="ARBA00007132"/>
    </source>
</evidence>
<evidence type="ECO:0000256" key="9">
    <source>
        <dbReference type="RuleBase" id="RU364024"/>
    </source>
</evidence>
<dbReference type="GO" id="GO:0001671">
    <property type="term" value="F:ATPase activator activity"/>
    <property type="evidence" value="ECO:0007669"/>
    <property type="project" value="InterPro"/>
</dbReference>
<keyword evidence="4 9" id="KW-0227">DNA damage</keyword>
<keyword evidence="12" id="KW-1185">Reference proteome</keyword>
<name>A0A9W6SX85_CANBO</name>
<keyword evidence="6 9" id="KW-0804">Transcription</keyword>